<evidence type="ECO:0000259" key="2">
    <source>
        <dbReference type="Pfam" id="PF02954"/>
    </source>
</evidence>
<dbReference type="EMBL" id="CP063458">
    <property type="protein sequence ID" value="QOV89610.1"/>
    <property type="molecule type" value="Genomic_DNA"/>
</dbReference>
<name>A0A7M2WYK1_9BACT</name>
<gene>
    <name evidence="3" type="ORF">IPV69_26040</name>
</gene>
<dbReference type="Pfam" id="PF02954">
    <property type="entry name" value="HTH_8"/>
    <property type="match status" value="1"/>
</dbReference>
<dbReference type="KEGG" id="hbs:IPV69_26040"/>
<protein>
    <recommendedName>
        <fullName evidence="2">DNA binding HTH domain-containing protein</fullName>
    </recommendedName>
</protein>
<dbReference type="InterPro" id="IPR009057">
    <property type="entry name" value="Homeodomain-like_sf"/>
</dbReference>
<dbReference type="RefSeq" id="WP_206292659.1">
    <property type="nucleotide sequence ID" value="NZ_CP063458.1"/>
</dbReference>
<evidence type="ECO:0000313" key="3">
    <source>
        <dbReference type="EMBL" id="QOV89610.1"/>
    </source>
</evidence>
<accession>A0A7M2WYK1</accession>
<dbReference type="Gene3D" id="1.10.10.60">
    <property type="entry name" value="Homeodomain-like"/>
    <property type="match status" value="1"/>
</dbReference>
<dbReference type="InterPro" id="IPR002197">
    <property type="entry name" value="HTH_Fis"/>
</dbReference>
<feature type="region of interest" description="Disordered" evidence="1">
    <location>
        <begin position="1"/>
        <end position="20"/>
    </location>
</feature>
<reference evidence="3 4" key="1">
    <citation type="submission" date="2020-10" db="EMBL/GenBank/DDBJ databases">
        <title>Wide distribution of Phycisphaera-like planctomycetes from WD2101 soil group in peatlands and genome analysis of the first cultivated representative.</title>
        <authorList>
            <person name="Dedysh S.N."/>
            <person name="Beletsky A.V."/>
            <person name="Ivanova A."/>
            <person name="Kulichevskaya I.S."/>
            <person name="Suzina N.E."/>
            <person name="Philippov D.A."/>
            <person name="Rakitin A.L."/>
            <person name="Mardanov A.V."/>
            <person name="Ravin N.V."/>
        </authorList>
    </citation>
    <scope>NUCLEOTIDE SEQUENCE [LARGE SCALE GENOMIC DNA]</scope>
    <source>
        <strain evidence="3 4">M1803</strain>
    </source>
</reference>
<dbReference type="SUPFAM" id="SSF46689">
    <property type="entry name" value="Homeodomain-like"/>
    <property type="match status" value="1"/>
</dbReference>
<dbReference type="PRINTS" id="PR01590">
    <property type="entry name" value="HTHFIS"/>
</dbReference>
<dbReference type="AlphaFoldDB" id="A0A7M2WYK1"/>
<evidence type="ECO:0000313" key="4">
    <source>
        <dbReference type="Proteomes" id="UP000593765"/>
    </source>
</evidence>
<keyword evidence="4" id="KW-1185">Reference proteome</keyword>
<sequence length="68" mass="7524">MERARQQPEAVQATTTGRPLSLEESRQVETVLIREALARTGGDFQQMSRLLGISQKVLRAKVSELGLS</sequence>
<dbReference type="Proteomes" id="UP000593765">
    <property type="component" value="Chromosome"/>
</dbReference>
<proteinExistence type="predicted"/>
<dbReference type="GO" id="GO:0043565">
    <property type="term" value="F:sequence-specific DNA binding"/>
    <property type="evidence" value="ECO:0007669"/>
    <property type="project" value="InterPro"/>
</dbReference>
<evidence type="ECO:0000256" key="1">
    <source>
        <dbReference type="SAM" id="MobiDB-lite"/>
    </source>
</evidence>
<feature type="domain" description="DNA binding HTH" evidence="2">
    <location>
        <begin position="26"/>
        <end position="63"/>
    </location>
</feature>
<organism evidence="3 4">
    <name type="scientific">Humisphaera borealis</name>
    <dbReference type="NCBI Taxonomy" id="2807512"/>
    <lineage>
        <taxon>Bacteria</taxon>
        <taxon>Pseudomonadati</taxon>
        <taxon>Planctomycetota</taxon>
        <taxon>Phycisphaerae</taxon>
        <taxon>Tepidisphaerales</taxon>
        <taxon>Tepidisphaeraceae</taxon>
        <taxon>Humisphaera</taxon>
    </lineage>
</organism>